<dbReference type="InterPro" id="IPR013766">
    <property type="entry name" value="Thioredoxin_domain"/>
</dbReference>
<sequence length="168" mass="18461">MEKRSVTTFAGNPVTLVGKEVKVGDKAPDFVCLKSDLSPFTLEDVKGKIKLISVVPSVDTGVCELQTIRFNKEASALDDVAIITISCDLPFAQARFCGDKGIENAVVVSDYKDTSFGLNYGFLIDEFRLLNRGIVVIDKDDTVKYVEYVSEVTNHPDYDKALEAVKSL</sequence>
<dbReference type="SUPFAM" id="SSF52833">
    <property type="entry name" value="Thioredoxin-like"/>
    <property type="match status" value="1"/>
</dbReference>
<dbReference type="HAMAP" id="MF_00269">
    <property type="entry name" value="Tpx"/>
    <property type="match status" value="1"/>
</dbReference>
<dbReference type="InterPro" id="IPR050455">
    <property type="entry name" value="Tpx_Peroxidase_subfamily"/>
</dbReference>
<evidence type="ECO:0000313" key="8">
    <source>
        <dbReference type="EMBL" id="MST62361.1"/>
    </source>
</evidence>
<dbReference type="AlphaFoldDB" id="A0A6N7X2N2"/>
<evidence type="ECO:0000256" key="5">
    <source>
        <dbReference type="ARBA" id="ARBA00023284"/>
    </source>
</evidence>
<dbReference type="InterPro" id="IPR002065">
    <property type="entry name" value="TPX"/>
</dbReference>
<dbReference type="RefSeq" id="WP_154537753.1">
    <property type="nucleotide sequence ID" value="NZ_JAQYHJ010000147.1"/>
</dbReference>
<comment type="caution">
    <text evidence="8">The sequence shown here is derived from an EMBL/GenBank/DDBJ whole genome shotgun (WGS) entry which is preliminary data.</text>
</comment>
<comment type="catalytic activity">
    <reaction evidence="6">
        <text>a hydroperoxide + [thioredoxin]-dithiol = an alcohol + [thioredoxin]-disulfide + H2O</text>
        <dbReference type="Rhea" id="RHEA:62620"/>
        <dbReference type="Rhea" id="RHEA-COMP:10698"/>
        <dbReference type="Rhea" id="RHEA-COMP:10700"/>
        <dbReference type="ChEBI" id="CHEBI:15377"/>
        <dbReference type="ChEBI" id="CHEBI:29950"/>
        <dbReference type="ChEBI" id="CHEBI:30879"/>
        <dbReference type="ChEBI" id="CHEBI:35924"/>
        <dbReference type="ChEBI" id="CHEBI:50058"/>
        <dbReference type="EC" id="1.11.1.24"/>
    </reaction>
</comment>
<evidence type="ECO:0000256" key="4">
    <source>
        <dbReference type="ARBA" id="ARBA00023157"/>
    </source>
</evidence>
<gene>
    <name evidence="6" type="primary">tpx</name>
    <name evidence="8" type="ORF">FYJ71_05135</name>
</gene>
<dbReference type="PROSITE" id="PS51352">
    <property type="entry name" value="THIOREDOXIN_2"/>
    <property type="match status" value="1"/>
</dbReference>
<dbReference type="Gene3D" id="3.40.30.10">
    <property type="entry name" value="Glutaredoxin"/>
    <property type="match status" value="1"/>
</dbReference>
<feature type="disulfide bond" description="Redox-active" evidence="6">
    <location>
        <begin position="63"/>
        <end position="97"/>
    </location>
</feature>
<dbReference type="PROSITE" id="PS01265">
    <property type="entry name" value="TPX"/>
    <property type="match status" value="1"/>
</dbReference>
<keyword evidence="2 6" id="KW-0049">Antioxidant</keyword>
<feature type="domain" description="Thioredoxin" evidence="7">
    <location>
        <begin position="21"/>
        <end position="168"/>
    </location>
</feature>
<evidence type="ECO:0000256" key="2">
    <source>
        <dbReference type="ARBA" id="ARBA00022862"/>
    </source>
</evidence>
<evidence type="ECO:0000256" key="3">
    <source>
        <dbReference type="ARBA" id="ARBA00023002"/>
    </source>
</evidence>
<evidence type="ECO:0000256" key="6">
    <source>
        <dbReference type="HAMAP-Rule" id="MF_00269"/>
    </source>
</evidence>
<keyword evidence="1 6" id="KW-0575">Peroxidase</keyword>
<dbReference type="Pfam" id="PF08534">
    <property type="entry name" value="Redoxin"/>
    <property type="match status" value="1"/>
</dbReference>
<dbReference type="CDD" id="cd03014">
    <property type="entry name" value="PRX_Atyp2cys"/>
    <property type="match status" value="1"/>
</dbReference>
<evidence type="ECO:0000313" key="9">
    <source>
        <dbReference type="Proteomes" id="UP000440713"/>
    </source>
</evidence>
<dbReference type="PANTHER" id="PTHR43110:SF1">
    <property type="entry name" value="THIOL PEROXIDASE"/>
    <property type="match status" value="1"/>
</dbReference>
<dbReference type="PANTHER" id="PTHR43110">
    <property type="entry name" value="THIOL PEROXIDASE"/>
    <property type="match status" value="1"/>
</dbReference>
<dbReference type="GO" id="GO:0008379">
    <property type="term" value="F:thioredoxin peroxidase activity"/>
    <property type="evidence" value="ECO:0007669"/>
    <property type="project" value="UniProtKB-UniRule"/>
</dbReference>
<dbReference type="EMBL" id="VUNE01000002">
    <property type="protein sequence ID" value="MST62361.1"/>
    <property type="molecule type" value="Genomic_DNA"/>
</dbReference>
<comment type="miscellaneous">
    <text evidence="6">The active site is a conserved redox-active cysteine residue, the peroxidatic cysteine (C(P)), which makes the nucleophilic attack on the peroxide substrate. The peroxide oxidizes the C(P)-SH to cysteine sulfenic acid (C(P)-SOH), which then reacts with another cysteine residue, the resolving cysteine (C(R)), to form a disulfide bridge. The disulfide is subsequently reduced by an appropriate electron donor to complete the catalytic cycle. In this atypical 2-Cys peroxiredoxin, C(R) is present in the same subunit to form an intramolecular disulfide. The disulfide is subsequently reduced by thioredoxin.</text>
</comment>
<comment type="subunit">
    <text evidence="6">Homodimer.</text>
</comment>
<dbReference type="InterPro" id="IPR018219">
    <property type="entry name" value="Tpx_CS"/>
</dbReference>
<feature type="active site" description="Cysteine sulfenic acid (-SOH) intermediate" evidence="6">
    <location>
        <position position="63"/>
    </location>
</feature>
<name>A0A6N7X2N2_9FIRM</name>
<dbReference type="EC" id="1.11.1.24" evidence="6"/>
<protein>
    <recommendedName>
        <fullName evidence="6">Thiol peroxidase</fullName>
        <shortName evidence="6">Tpx</shortName>
        <ecNumber evidence="6">1.11.1.24</ecNumber>
    </recommendedName>
    <alternativeName>
        <fullName evidence="6">Peroxiredoxin tpx</fullName>
        <shortName evidence="6">Prx</shortName>
    </alternativeName>
    <alternativeName>
        <fullName evidence="6">Thioredoxin peroxidase</fullName>
    </alternativeName>
    <alternativeName>
        <fullName evidence="6">Thioredoxin-dependent peroxiredoxin</fullName>
    </alternativeName>
</protein>
<organism evidence="8 9">
    <name type="scientific">Peptostreptococcus porci</name>
    <dbReference type="NCBI Taxonomy" id="2652282"/>
    <lineage>
        <taxon>Bacteria</taxon>
        <taxon>Bacillati</taxon>
        <taxon>Bacillota</taxon>
        <taxon>Clostridia</taxon>
        <taxon>Peptostreptococcales</taxon>
        <taxon>Peptostreptococcaceae</taxon>
        <taxon>Peptostreptococcus</taxon>
    </lineage>
</organism>
<evidence type="ECO:0000256" key="1">
    <source>
        <dbReference type="ARBA" id="ARBA00022559"/>
    </source>
</evidence>
<keyword evidence="4 6" id="KW-1015">Disulfide bond</keyword>
<dbReference type="Proteomes" id="UP000440713">
    <property type="component" value="Unassembled WGS sequence"/>
</dbReference>
<comment type="function">
    <text evidence="6">Thiol-specific peroxidase that catalyzes the reduction of hydrogen peroxide and organic hydroperoxides to water and alcohols, respectively. Plays a role in cell protection against oxidative stress by detoxifying peroxides.</text>
</comment>
<dbReference type="NCBIfam" id="NF001808">
    <property type="entry name" value="PRK00522.1"/>
    <property type="match status" value="1"/>
</dbReference>
<keyword evidence="9" id="KW-1185">Reference proteome</keyword>
<evidence type="ECO:0000259" key="7">
    <source>
        <dbReference type="PROSITE" id="PS51352"/>
    </source>
</evidence>
<dbReference type="InterPro" id="IPR013740">
    <property type="entry name" value="Redoxin"/>
</dbReference>
<accession>A0A6N7X2N2</accession>
<keyword evidence="5 6" id="KW-0676">Redox-active center</keyword>
<keyword evidence="3 6" id="KW-0560">Oxidoreductase</keyword>
<reference evidence="8 9" key="1">
    <citation type="submission" date="2019-08" db="EMBL/GenBank/DDBJ databases">
        <title>In-depth cultivation of the pig gut microbiome towards novel bacterial diversity and tailored functional studies.</title>
        <authorList>
            <person name="Wylensek D."/>
            <person name="Hitch T.C.A."/>
            <person name="Clavel T."/>
        </authorList>
    </citation>
    <scope>NUCLEOTIDE SEQUENCE [LARGE SCALE GENOMIC DNA]</scope>
    <source>
        <strain evidence="8 9">WCA-SAB-591-4A-A</strain>
    </source>
</reference>
<dbReference type="InterPro" id="IPR036249">
    <property type="entry name" value="Thioredoxin-like_sf"/>
</dbReference>
<proteinExistence type="inferred from homology"/>
<comment type="similarity">
    <text evidence="6">Belongs to the peroxiredoxin family. Tpx subfamily.</text>
</comment>